<evidence type="ECO:0000313" key="1">
    <source>
        <dbReference type="EMBL" id="EFB74873.1"/>
    </source>
</evidence>
<reference evidence="1" key="1">
    <citation type="submission" date="2009-12" db="EMBL/GenBank/DDBJ databases">
        <authorList>
            <person name="Weinstock G."/>
            <person name="Sodergren E."/>
            <person name="Clifton S."/>
            <person name="Fulton L."/>
            <person name="Fulton B."/>
            <person name="Courtney L."/>
            <person name="Fronick C."/>
            <person name="Harrison M."/>
            <person name="Strong C."/>
            <person name="Farmer C."/>
            <person name="Delahaunty K."/>
            <person name="Markovic C."/>
            <person name="Hall O."/>
            <person name="Minx P."/>
            <person name="Tomlinson C."/>
            <person name="Mitreva M."/>
            <person name="Nelson J."/>
            <person name="Hou S."/>
            <person name="Wollam A."/>
            <person name="Pepin K.H."/>
            <person name="Johnson M."/>
            <person name="Bhonagiri V."/>
            <person name="Nash W.E."/>
            <person name="Warren W."/>
            <person name="Chinwalla A."/>
            <person name="Mardis E.R."/>
            <person name="Wilson R.K."/>
        </authorList>
    </citation>
    <scope>NUCLEOTIDE SEQUENCE [LARGE SCALE GENOMIC DNA]</scope>
    <source>
        <strain evidence="1">DSM 15176</strain>
    </source>
</reference>
<accession>D1PR26</accession>
<dbReference type="Proteomes" id="UP000003438">
    <property type="component" value="Unassembled WGS sequence"/>
</dbReference>
<evidence type="ECO:0000313" key="2">
    <source>
        <dbReference type="Proteomes" id="UP000003438"/>
    </source>
</evidence>
<proteinExistence type="predicted"/>
<dbReference type="OrthoDB" id="2086981at2"/>
<dbReference type="STRING" id="411471.SUBVAR_06853"/>
<dbReference type="HOGENOM" id="CLU_150514_0_0_9"/>
<organism evidence="1 2">
    <name type="scientific">Subdoligranulum variabile DSM 15176</name>
    <dbReference type="NCBI Taxonomy" id="411471"/>
    <lineage>
        <taxon>Bacteria</taxon>
        <taxon>Bacillati</taxon>
        <taxon>Bacillota</taxon>
        <taxon>Clostridia</taxon>
        <taxon>Eubacteriales</taxon>
        <taxon>Oscillospiraceae</taxon>
        <taxon>Subdoligranulum</taxon>
    </lineage>
</organism>
<name>D1PR26_9FIRM</name>
<gene>
    <name evidence="1" type="ORF">SUBVAR_06853</name>
</gene>
<sequence>MERWERWNSPELVADDYELKSLVQDWEGLTLVFLGRKTEVTLVYREQLLSFRSCDEGDRWKTVDTVLADHGKHFFRGWLAYKVSESDYASWFSRESFGSTTVDEILHLAFVTANDIVDVLSLREPTVTISCIS</sequence>
<dbReference type="RefSeq" id="WP_007048204.1">
    <property type="nucleotide sequence ID" value="NZ_GG704770.1"/>
</dbReference>
<keyword evidence="2" id="KW-1185">Reference proteome</keyword>
<dbReference type="AlphaFoldDB" id="D1PR26"/>
<protein>
    <submittedName>
        <fullName evidence="1">Uncharacterized protein</fullName>
    </submittedName>
</protein>
<comment type="caution">
    <text evidence="1">The sequence shown here is derived from an EMBL/GenBank/DDBJ whole genome shotgun (WGS) entry which is preliminary data.</text>
</comment>
<dbReference type="EMBL" id="ACBY02000054">
    <property type="protein sequence ID" value="EFB74873.1"/>
    <property type="molecule type" value="Genomic_DNA"/>
</dbReference>